<dbReference type="Pfam" id="PF20231">
    <property type="entry name" value="DUF6589"/>
    <property type="match status" value="1"/>
</dbReference>
<reference evidence="2" key="1">
    <citation type="journal article" date="2019" name="bioRxiv">
        <title>The Genome of the Zebra Mussel, Dreissena polymorpha: A Resource for Invasive Species Research.</title>
        <authorList>
            <person name="McCartney M.A."/>
            <person name="Auch B."/>
            <person name="Kono T."/>
            <person name="Mallez S."/>
            <person name="Zhang Y."/>
            <person name="Obille A."/>
            <person name="Becker A."/>
            <person name="Abrahante J.E."/>
            <person name="Garbe J."/>
            <person name="Badalamenti J.P."/>
            <person name="Herman A."/>
            <person name="Mangelson H."/>
            <person name="Liachko I."/>
            <person name="Sullivan S."/>
            <person name="Sone E.D."/>
            <person name="Koren S."/>
            <person name="Silverstein K.A.T."/>
            <person name="Beckman K.B."/>
            <person name="Gohl D.M."/>
        </authorList>
    </citation>
    <scope>NUCLEOTIDE SEQUENCE</scope>
    <source>
        <strain evidence="2">Duluth1</strain>
        <tissue evidence="2">Whole animal</tissue>
    </source>
</reference>
<reference evidence="2" key="2">
    <citation type="submission" date="2020-11" db="EMBL/GenBank/DDBJ databases">
        <authorList>
            <person name="McCartney M.A."/>
            <person name="Auch B."/>
            <person name="Kono T."/>
            <person name="Mallez S."/>
            <person name="Becker A."/>
            <person name="Gohl D.M."/>
            <person name="Silverstein K.A.T."/>
            <person name="Koren S."/>
            <person name="Bechman K.B."/>
            <person name="Herman A."/>
            <person name="Abrahante J.E."/>
            <person name="Garbe J."/>
        </authorList>
    </citation>
    <scope>NUCLEOTIDE SEQUENCE</scope>
    <source>
        <strain evidence="2">Duluth1</strain>
        <tissue evidence="2">Whole animal</tissue>
    </source>
</reference>
<dbReference type="AlphaFoldDB" id="A0A9D4JEY9"/>
<evidence type="ECO:0000313" key="3">
    <source>
        <dbReference type="Proteomes" id="UP000828390"/>
    </source>
</evidence>
<evidence type="ECO:0000259" key="1">
    <source>
        <dbReference type="Pfam" id="PF20231"/>
    </source>
</evidence>
<dbReference type="EMBL" id="JAIWYP010000006">
    <property type="protein sequence ID" value="KAH3809375.1"/>
    <property type="molecule type" value="Genomic_DNA"/>
</dbReference>
<keyword evidence="3" id="KW-1185">Reference proteome</keyword>
<evidence type="ECO:0000313" key="2">
    <source>
        <dbReference type="EMBL" id="KAH3809375.1"/>
    </source>
</evidence>
<dbReference type="Proteomes" id="UP000828390">
    <property type="component" value="Unassembled WGS sequence"/>
</dbReference>
<feature type="domain" description="DUF6589" evidence="1">
    <location>
        <begin position="2"/>
        <end position="111"/>
    </location>
</feature>
<sequence>MLHFKANNECSKYAYEIARHLVHQFCILSEKEACEEFFGMFVNTTGKENAHIPCDLKMEHIVKDIKSNIKHMFSNKTDQNINKRSSALPVIKEVSEAFDDVTGVIIRSKRHTRTSSLHDEAEIMKDIHQIQPFVYKAGRKPLSFPNVPKQMTCDLDEKKYHTWIETQKYKYATDLGN</sequence>
<name>A0A9D4JEY9_DREPO</name>
<gene>
    <name evidence="2" type="ORF">DPMN_137738</name>
</gene>
<comment type="caution">
    <text evidence="2">The sequence shown here is derived from an EMBL/GenBank/DDBJ whole genome shotgun (WGS) entry which is preliminary data.</text>
</comment>
<dbReference type="InterPro" id="IPR046496">
    <property type="entry name" value="DUF6589"/>
</dbReference>
<organism evidence="2 3">
    <name type="scientific">Dreissena polymorpha</name>
    <name type="common">Zebra mussel</name>
    <name type="synonym">Mytilus polymorpha</name>
    <dbReference type="NCBI Taxonomy" id="45954"/>
    <lineage>
        <taxon>Eukaryota</taxon>
        <taxon>Metazoa</taxon>
        <taxon>Spiralia</taxon>
        <taxon>Lophotrochozoa</taxon>
        <taxon>Mollusca</taxon>
        <taxon>Bivalvia</taxon>
        <taxon>Autobranchia</taxon>
        <taxon>Heteroconchia</taxon>
        <taxon>Euheterodonta</taxon>
        <taxon>Imparidentia</taxon>
        <taxon>Neoheterodontei</taxon>
        <taxon>Myida</taxon>
        <taxon>Dreissenoidea</taxon>
        <taxon>Dreissenidae</taxon>
        <taxon>Dreissena</taxon>
    </lineage>
</organism>
<protein>
    <recommendedName>
        <fullName evidence="1">DUF6589 domain-containing protein</fullName>
    </recommendedName>
</protein>
<accession>A0A9D4JEY9</accession>
<proteinExistence type="predicted"/>